<dbReference type="SUPFAM" id="SSF52172">
    <property type="entry name" value="CheY-like"/>
    <property type="match status" value="1"/>
</dbReference>
<dbReference type="Gene3D" id="1.10.8.60">
    <property type="match status" value="1"/>
</dbReference>
<dbReference type="Pfam" id="PF25601">
    <property type="entry name" value="AAA_lid_14"/>
    <property type="match status" value="1"/>
</dbReference>
<dbReference type="PROSITE" id="PS00688">
    <property type="entry name" value="SIGMA54_INTERACT_3"/>
    <property type="match status" value="1"/>
</dbReference>
<proteinExistence type="predicted"/>
<feature type="modified residue" description="4-aspartylphosphate" evidence="6">
    <location>
        <position position="52"/>
    </location>
</feature>
<dbReference type="InterPro" id="IPR002197">
    <property type="entry name" value="HTH_Fis"/>
</dbReference>
<keyword evidence="6" id="KW-0597">Phosphoprotein</keyword>
<feature type="domain" description="Sigma-54 factor interaction" evidence="7">
    <location>
        <begin position="153"/>
        <end position="374"/>
    </location>
</feature>
<dbReference type="InterPro" id="IPR027417">
    <property type="entry name" value="P-loop_NTPase"/>
</dbReference>
<dbReference type="Gene3D" id="3.40.50.2300">
    <property type="match status" value="1"/>
</dbReference>
<dbReference type="SMART" id="SM00448">
    <property type="entry name" value="REC"/>
    <property type="match status" value="1"/>
</dbReference>
<dbReference type="InterPro" id="IPR058031">
    <property type="entry name" value="AAA_lid_NorR"/>
</dbReference>
<keyword evidence="2" id="KW-0067">ATP-binding</keyword>
<dbReference type="InterPro" id="IPR003593">
    <property type="entry name" value="AAA+_ATPase"/>
</dbReference>
<dbReference type="Gene3D" id="3.40.50.300">
    <property type="entry name" value="P-loop containing nucleotide triphosphate hydrolases"/>
    <property type="match status" value="1"/>
</dbReference>
<accession>A0ABX5WUE1</accession>
<evidence type="ECO:0000256" key="3">
    <source>
        <dbReference type="ARBA" id="ARBA00023015"/>
    </source>
</evidence>
<dbReference type="PROSITE" id="PS00676">
    <property type="entry name" value="SIGMA54_INTERACT_2"/>
    <property type="match status" value="1"/>
</dbReference>
<dbReference type="InterPro" id="IPR002078">
    <property type="entry name" value="Sigma_54_int"/>
</dbReference>
<dbReference type="CDD" id="cd00009">
    <property type="entry name" value="AAA"/>
    <property type="match status" value="1"/>
</dbReference>
<dbReference type="InterPro" id="IPR025944">
    <property type="entry name" value="Sigma_54_int_dom_CS"/>
</dbReference>
<evidence type="ECO:0000313" key="9">
    <source>
        <dbReference type="EMBL" id="QDO82707.1"/>
    </source>
</evidence>
<dbReference type="PANTHER" id="PTHR32071">
    <property type="entry name" value="TRANSCRIPTIONAL REGULATORY PROTEIN"/>
    <property type="match status" value="1"/>
</dbReference>
<dbReference type="SUPFAM" id="SSF46689">
    <property type="entry name" value="Homeodomain-like"/>
    <property type="match status" value="1"/>
</dbReference>
<dbReference type="PRINTS" id="PR01590">
    <property type="entry name" value="HTHFIS"/>
</dbReference>
<evidence type="ECO:0000256" key="4">
    <source>
        <dbReference type="ARBA" id="ARBA00023125"/>
    </source>
</evidence>
<evidence type="ECO:0000259" key="8">
    <source>
        <dbReference type="PROSITE" id="PS50110"/>
    </source>
</evidence>
<dbReference type="SMART" id="SM00382">
    <property type="entry name" value="AAA"/>
    <property type="match status" value="1"/>
</dbReference>
<dbReference type="Proteomes" id="UP000315947">
    <property type="component" value="Chromosome"/>
</dbReference>
<feature type="domain" description="Response regulatory" evidence="8">
    <location>
        <begin position="3"/>
        <end position="122"/>
    </location>
</feature>
<dbReference type="Pfam" id="PF00072">
    <property type="entry name" value="Response_reg"/>
    <property type="match status" value="1"/>
</dbReference>
<evidence type="ECO:0000256" key="5">
    <source>
        <dbReference type="ARBA" id="ARBA00023163"/>
    </source>
</evidence>
<evidence type="ECO:0000256" key="6">
    <source>
        <dbReference type="PROSITE-ProRule" id="PRU00169"/>
    </source>
</evidence>
<dbReference type="SUPFAM" id="SSF52540">
    <property type="entry name" value="P-loop containing nucleoside triphosphate hydrolases"/>
    <property type="match status" value="1"/>
</dbReference>
<sequence>MDTILIVDDNQAVCDALALMLELHGYKTHTCLSPEVALELVKIHDIALVIQDMNFTQDTTSGEEGKSLFYDLRRLQPQLPIVLITAWTQLDIAVELVKEGAADYMGKPWDDAKLLNSVGNLISLHTLSRENTQLQRVESQRMVAIKDADLCGIVFASGSMQRSVDLALQIARSDVSVLITGPNGAGKDKLADIIHANSPLKNKPFIKVNIGALPMDLLEAELFGAEAGAFTGANKTRIGRFEAADGGTLFLDEIGNLSLSGQIKLLRVLQTGEFERLGSHQTRKVNVRVLSATNAELALDIREGRFREDLFYRLNVIELELSPLNQRQNDILPLVNHFIGPDFSLNKQAQRVLVAHTWPGNVRELENACKRAVILAPSKILTAADFGLASEPLVSNPLVTQSEWGIRGSEVIESAQDKLVSDPVLKPESKIEPIAKTPRVQESGNVSANPSACSSVSVIDKASIQAELDKHKGVIARVAKSLGLSRQALYRRMEKFGINK</sequence>
<keyword evidence="4" id="KW-0238">DNA-binding</keyword>
<evidence type="ECO:0000256" key="2">
    <source>
        <dbReference type="ARBA" id="ARBA00022840"/>
    </source>
</evidence>
<dbReference type="PROSITE" id="PS50110">
    <property type="entry name" value="RESPONSE_REGULATORY"/>
    <property type="match status" value="1"/>
</dbReference>
<dbReference type="InterPro" id="IPR009057">
    <property type="entry name" value="Homeodomain-like_sf"/>
</dbReference>
<keyword evidence="1" id="KW-0547">Nucleotide-binding</keyword>
<dbReference type="InterPro" id="IPR011006">
    <property type="entry name" value="CheY-like_superfamily"/>
</dbReference>
<dbReference type="Pfam" id="PF02954">
    <property type="entry name" value="HTH_8"/>
    <property type="match status" value="1"/>
</dbReference>
<keyword evidence="5" id="KW-0804">Transcription</keyword>
<organism evidence="9 10">
    <name type="scientific">Shewanella psychropiezotolerans</name>
    <dbReference type="NCBI Taxonomy" id="2593655"/>
    <lineage>
        <taxon>Bacteria</taxon>
        <taxon>Pseudomonadati</taxon>
        <taxon>Pseudomonadota</taxon>
        <taxon>Gammaproteobacteria</taxon>
        <taxon>Alteromonadales</taxon>
        <taxon>Shewanellaceae</taxon>
        <taxon>Shewanella</taxon>
    </lineage>
</organism>
<protein>
    <submittedName>
        <fullName evidence="9">Sigma-54-dependent Fis family transcriptional regulator</fullName>
    </submittedName>
</protein>
<keyword evidence="10" id="KW-1185">Reference proteome</keyword>
<name>A0ABX5WUE1_9GAMM</name>
<keyword evidence="3" id="KW-0805">Transcription regulation</keyword>
<evidence type="ECO:0000256" key="1">
    <source>
        <dbReference type="ARBA" id="ARBA00022741"/>
    </source>
</evidence>
<dbReference type="PANTHER" id="PTHR32071:SF86">
    <property type="entry name" value="TWO COMPONENT SIGNAL TRANSDUCTION SYSTEM SIGMA54-DEPENDENT RESPONSE REGULATOR FIS FAMILY"/>
    <property type="match status" value="1"/>
</dbReference>
<dbReference type="EMBL" id="CP041614">
    <property type="protein sequence ID" value="QDO82707.1"/>
    <property type="molecule type" value="Genomic_DNA"/>
</dbReference>
<dbReference type="InterPro" id="IPR001789">
    <property type="entry name" value="Sig_transdc_resp-reg_receiver"/>
</dbReference>
<reference evidence="9 10" key="1">
    <citation type="submission" date="2019-07" db="EMBL/GenBank/DDBJ databases">
        <title>Shewanella sp. YLB-06 whole genomic sequence.</title>
        <authorList>
            <person name="Yu L."/>
        </authorList>
    </citation>
    <scope>NUCLEOTIDE SEQUENCE [LARGE SCALE GENOMIC DNA]</scope>
    <source>
        <strain evidence="9 10">YLB-06</strain>
    </source>
</reference>
<evidence type="ECO:0000313" key="10">
    <source>
        <dbReference type="Proteomes" id="UP000315947"/>
    </source>
</evidence>
<dbReference type="Pfam" id="PF00158">
    <property type="entry name" value="Sigma54_activat"/>
    <property type="match status" value="1"/>
</dbReference>
<gene>
    <name evidence="9" type="ORF">FM037_04985</name>
</gene>
<dbReference type="PROSITE" id="PS50045">
    <property type="entry name" value="SIGMA54_INTERACT_4"/>
    <property type="match status" value="1"/>
</dbReference>
<dbReference type="RefSeq" id="WP_144045094.1">
    <property type="nucleotide sequence ID" value="NZ_CP041614.1"/>
</dbReference>
<evidence type="ECO:0000259" key="7">
    <source>
        <dbReference type="PROSITE" id="PS50045"/>
    </source>
</evidence>
<dbReference type="Gene3D" id="1.10.10.60">
    <property type="entry name" value="Homeodomain-like"/>
    <property type="match status" value="1"/>
</dbReference>
<dbReference type="InterPro" id="IPR025943">
    <property type="entry name" value="Sigma_54_int_dom_ATP-bd_2"/>
</dbReference>